<keyword evidence="4" id="KW-1185">Reference proteome</keyword>
<dbReference type="EMBL" id="JBHTIM010000001">
    <property type="protein sequence ID" value="MFD0779815.1"/>
    <property type="molecule type" value="Genomic_DNA"/>
</dbReference>
<protein>
    <submittedName>
        <fullName evidence="3">ROK family transcriptional regulator</fullName>
    </submittedName>
</protein>
<reference evidence="4" key="1">
    <citation type="journal article" date="2019" name="Int. J. Syst. Evol. Microbiol.">
        <title>The Global Catalogue of Microorganisms (GCM) 10K type strain sequencing project: providing services to taxonomists for standard genome sequencing and annotation.</title>
        <authorList>
            <consortium name="The Broad Institute Genomics Platform"/>
            <consortium name="The Broad Institute Genome Sequencing Center for Infectious Disease"/>
            <person name="Wu L."/>
            <person name="Ma J."/>
        </authorList>
    </citation>
    <scope>NUCLEOTIDE SEQUENCE [LARGE SCALE GENOMIC DNA]</scope>
    <source>
        <strain evidence="4">CCUG 50754</strain>
    </source>
</reference>
<name>A0ABW2ZMI1_9MICO</name>
<dbReference type="Pfam" id="PF00480">
    <property type="entry name" value="ROK"/>
    <property type="match status" value="1"/>
</dbReference>
<dbReference type="InterPro" id="IPR036390">
    <property type="entry name" value="WH_DNA-bd_sf"/>
</dbReference>
<dbReference type="InterPro" id="IPR043129">
    <property type="entry name" value="ATPase_NBD"/>
</dbReference>
<gene>
    <name evidence="3" type="ORF">ACFQZV_00705</name>
</gene>
<proteinExistence type="inferred from homology"/>
<dbReference type="Pfam" id="PF12802">
    <property type="entry name" value="MarR_2"/>
    <property type="match status" value="1"/>
</dbReference>
<dbReference type="PANTHER" id="PTHR18964:SF173">
    <property type="entry name" value="GLUCOKINASE"/>
    <property type="match status" value="1"/>
</dbReference>
<evidence type="ECO:0000259" key="2">
    <source>
        <dbReference type="Pfam" id="PF12802"/>
    </source>
</evidence>
<evidence type="ECO:0000313" key="4">
    <source>
        <dbReference type="Proteomes" id="UP001597042"/>
    </source>
</evidence>
<comment type="caution">
    <text evidence="3">The sequence shown here is derived from an EMBL/GenBank/DDBJ whole genome shotgun (WGS) entry which is preliminary data.</text>
</comment>
<dbReference type="Gene3D" id="3.30.420.40">
    <property type="match status" value="2"/>
</dbReference>
<feature type="domain" description="HTH marR-type" evidence="2">
    <location>
        <begin position="34"/>
        <end position="87"/>
    </location>
</feature>
<dbReference type="SUPFAM" id="SSF53067">
    <property type="entry name" value="Actin-like ATPase domain"/>
    <property type="match status" value="1"/>
</dbReference>
<organism evidence="3 4">
    <name type="scientific">Microbacterium koreense</name>
    <dbReference type="NCBI Taxonomy" id="323761"/>
    <lineage>
        <taxon>Bacteria</taxon>
        <taxon>Bacillati</taxon>
        <taxon>Actinomycetota</taxon>
        <taxon>Actinomycetes</taxon>
        <taxon>Micrococcales</taxon>
        <taxon>Microbacteriaceae</taxon>
        <taxon>Microbacterium</taxon>
    </lineage>
</organism>
<dbReference type="RefSeq" id="WP_378751273.1">
    <property type="nucleotide sequence ID" value="NZ_JBHSSV010000005.1"/>
</dbReference>
<dbReference type="InterPro" id="IPR000600">
    <property type="entry name" value="ROK"/>
</dbReference>
<dbReference type="Gene3D" id="1.10.10.10">
    <property type="entry name" value="Winged helix-like DNA-binding domain superfamily/Winged helix DNA-binding domain"/>
    <property type="match status" value="1"/>
</dbReference>
<dbReference type="InterPro" id="IPR036388">
    <property type="entry name" value="WH-like_DNA-bd_sf"/>
</dbReference>
<sequence length="409" mass="41888">MTFEIQPSAPDNLDTVQDIHAAKGSQQSLREANRARVVRAVQQHGSLTQVELAGITGLSPSSVSNIVTELADAGVLDTTPSIRSGRRARMVTLARSIGVVAGIDVSARALRIALSDTAMRVLAEEVLPLAPDHRADLSLQRAASLLNELVESVDAAGDELLAVGVGVPAPVDVAAGTISSSSLLRGWDGAPVADLLTARVRVPVVVDNDANLGALAEARYGAAVGADPVVFVRVSHTIGAGIVLSGRVLHGRRGTAGELGHVIVDEQGAVCRCGNRGCLETVAGSAAMLHLLQASHGHLTLEDAVTRAIDGDAGCRRAIADTGRALGAAVANMCNVLDPEIVVVGGEVARADHLLLDPLRDAVDRHTMRSPAGSPAVVAAEFGEQAGLRGALAAALDRARELGALGVAS</sequence>
<dbReference type="SUPFAM" id="SSF46785">
    <property type="entry name" value="Winged helix' DNA-binding domain"/>
    <property type="match status" value="1"/>
</dbReference>
<dbReference type="Proteomes" id="UP001597042">
    <property type="component" value="Unassembled WGS sequence"/>
</dbReference>
<accession>A0ABW2ZMI1</accession>
<dbReference type="PANTHER" id="PTHR18964">
    <property type="entry name" value="ROK (REPRESSOR, ORF, KINASE) FAMILY"/>
    <property type="match status" value="1"/>
</dbReference>
<dbReference type="CDD" id="cd00090">
    <property type="entry name" value="HTH_ARSR"/>
    <property type="match status" value="1"/>
</dbReference>
<dbReference type="InterPro" id="IPR000835">
    <property type="entry name" value="HTH_MarR-typ"/>
</dbReference>
<evidence type="ECO:0000256" key="1">
    <source>
        <dbReference type="ARBA" id="ARBA00006479"/>
    </source>
</evidence>
<evidence type="ECO:0000313" key="3">
    <source>
        <dbReference type="EMBL" id="MFD0779815.1"/>
    </source>
</evidence>
<comment type="similarity">
    <text evidence="1">Belongs to the ROK (NagC/XylR) family.</text>
</comment>
<dbReference type="InterPro" id="IPR011991">
    <property type="entry name" value="ArsR-like_HTH"/>
</dbReference>